<dbReference type="Proteomes" id="UP000789803">
    <property type="component" value="Unassembled WGS sequence"/>
</dbReference>
<keyword evidence="3" id="KW-1185">Reference proteome</keyword>
<protein>
    <recommendedName>
        <fullName evidence="4">Type II secretion system protein</fullName>
    </recommendedName>
</protein>
<dbReference type="Pfam" id="PF07963">
    <property type="entry name" value="N_methyl"/>
    <property type="match status" value="1"/>
</dbReference>
<evidence type="ECO:0008006" key="4">
    <source>
        <dbReference type="Google" id="ProtNLM"/>
    </source>
</evidence>
<dbReference type="EMBL" id="CAJHOF010000001">
    <property type="protein sequence ID" value="CAD7286640.1"/>
    <property type="molecule type" value="Genomic_DNA"/>
</dbReference>
<evidence type="ECO:0000313" key="3">
    <source>
        <dbReference type="Proteomes" id="UP000789803"/>
    </source>
</evidence>
<accession>A0ABN7K2D7</accession>
<sequence length="137" mass="15050">MKRHGFTMIELVFVIVIVGVLASIAASKLNFGRSDAELVNARTQIAAINSAITLKYNEKVLTGKPAYPNTLDGDDGLLFSGVLTIGGIREGNSKRGWVKLQDNKYKFSLDGQSTTYTYYPESGLFVCDDSYLCNQLK</sequence>
<dbReference type="SUPFAM" id="SSF54523">
    <property type="entry name" value="Pili subunits"/>
    <property type="match status" value="1"/>
</dbReference>
<dbReference type="NCBIfam" id="TIGR02532">
    <property type="entry name" value="IV_pilin_GFxxxE"/>
    <property type="match status" value="1"/>
</dbReference>
<organism evidence="2 3">
    <name type="scientific">Campylobacter majalis</name>
    <dbReference type="NCBI Taxonomy" id="2790656"/>
    <lineage>
        <taxon>Bacteria</taxon>
        <taxon>Pseudomonadati</taxon>
        <taxon>Campylobacterota</taxon>
        <taxon>Epsilonproteobacteria</taxon>
        <taxon>Campylobacterales</taxon>
        <taxon>Campylobacteraceae</taxon>
        <taxon>Campylobacter</taxon>
    </lineage>
</organism>
<proteinExistence type="predicted"/>
<evidence type="ECO:0000256" key="1">
    <source>
        <dbReference type="ARBA" id="ARBA00022481"/>
    </source>
</evidence>
<dbReference type="InterPro" id="IPR000983">
    <property type="entry name" value="Bac_GSPG_pilin"/>
</dbReference>
<dbReference type="InterPro" id="IPR012902">
    <property type="entry name" value="N_methyl_site"/>
</dbReference>
<dbReference type="Gene3D" id="3.30.700.10">
    <property type="entry name" value="Glycoprotein, Type 4 Pilin"/>
    <property type="match status" value="1"/>
</dbReference>
<dbReference type="PRINTS" id="PR00813">
    <property type="entry name" value="BCTERIALGSPG"/>
</dbReference>
<dbReference type="InterPro" id="IPR045584">
    <property type="entry name" value="Pilin-like"/>
</dbReference>
<dbReference type="RefSeq" id="WP_229931840.1">
    <property type="nucleotide sequence ID" value="NZ_CAJHOF010000001.1"/>
</dbReference>
<evidence type="ECO:0000313" key="2">
    <source>
        <dbReference type="EMBL" id="CAD7286640.1"/>
    </source>
</evidence>
<comment type="caution">
    <text evidence="2">The sequence shown here is derived from an EMBL/GenBank/DDBJ whole genome shotgun (WGS) entry which is preliminary data.</text>
</comment>
<name>A0ABN7K2D7_9BACT</name>
<gene>
    <name evidence="2" type="ORF">LMG7974_00010</name>
</gene>
<reference evidence="2 3" key="1">
    <citation type="submission" date="2020-11" db="EMBL/GenBank/DDBJ databases">
        <authorList>
            <person name="Peeters C."/>
        </authorList>
    </citation>
    <scope>NUCLEOTIDE SEQUENCE [LARGE SCALE GENOMIC DNA]</scope>
    <source>
        <strain evidence="2 3">LMG 7974</strain>
    </source>
</reference>
<keyword evidence="1" id="KW-0488">Methylation</keyword>